<evidence type="ECO:0000256" key="1">
    <source>
        <dbReference type="ARBA" id="ARBA00004514"/>
    </source>
</evidence>
<dbReference type="GO" id="GO:0005829">
    <property type="term" value="C:cytosol"/>
    <property type="evidence" value="ECO:0007669"/>
    <property type="project" value="UniProtKB-SubCell"/>
</dbReference>
<evidence type="ECO:0008006" key="8">
    <source>
        <dbReference type="Google" id="ProtNLM"/>
    </source>
</evidence>
<gene>
    <name evidence="6" type="ORF">CSO01_23930</name>
</gene>
<comment type="similarity">
    <text evidence="2">Belongs to the FliS family.</text>
</comment>
<dbReference type="CDD" id="cd16098">
    <property type="entry name" value="FliS"/>
    <property type="match status" value="1"/>
</dbReference>
<accession>A0A512PER6</accession>
<sequence>MYDVRQRYLTDAVETAGPTRLLTMLYDRLLVDLDRAESSLQLGDRGAASQCLMHAQDIVGELMSSLDTDAWDGAEQLMSLYGFVLTELVEANVHADAGKVHACRELVAPLASAWHEAAEQAAAQPAAQARGRAVPRFAAAEGTDDANGAGLLGVG</sequence>
<evidence type="ECO:0000256" key="4">
    <source>
        <dbReference type="ARBA" id="ARBA00022795"/>
    </source>
</evidence>
<organism evidence="6 7">
    <name type="scientific">Cellulomonas soli</name>
    <dbReference type="NCBI Taxonomy" id="931535"/>
    <lineage>
        <taxon>Bacteria</taxon>
        <taxon>Bacillati</taxon>
        <taxon>Actinomycetota</taxon>
        <taxon>Actinomycetes</taxon>
        <taxon>Micrococcales</taxon>
        <taxon>Cellulomonadaceae</taxon>
        <taxon>Cellulomonas</taxon>
    </lineage>
</organism>
<evidence type="ECO:0000256" key="5">
    <source>
        <dbReference type="ARBA" id="ARBA00023186"/>
    </source>
</evidence>
<reference evidence="6 7" key="1">
    <citation type="submission" date="2019-07" db="EMBL/GenBank/DDBJ databases">
        <title>Whole genome shotgun sequence of Cellulomonas soli NBRC 109434.</title>
        <authorList>
            <person name="Hosoyama A."/>
            <person name="Uohara A."/>
            <person name="Ohji S."/>
            <person name="Ichikawa N."/>
        </authorList>
    </citation>
    <scope>NUCLEOTIDE SEQUENCE [LARGE SCALE GENOMIC DNA]</scope>
    <source>
        <strain evidence="6 7">NBRC 109434</strain>
    </source>
</reference>
<dbReference type="SUPFAM" id="SSF101116">
    <property type="entry name" value="Flagellar export chaperone FliS"/>
    <property type="match status" value="1"/>
</dbReference>
<evidence type="ECO:0000313" key="7">
    <source>
        <dbReference type="Proteomes" id="UP000321798"/>
    </source>
</evidence>
<dbReference type="InterPro" id="IPR036584">
    <property type="entry name" value="FliS_sf"/>
</dbReference>
<dbReference type="GO" id="GO:0044780">
    <property type="term" value="P:bacterial-type flagellum assembly"/>
    <property type="evidence" value="ECO:0007669"/>
    <property type="project" value="InterPro"/>
</dbReference>
<evidence type="ECO:0000256" key="2">
    <source>
        <dbReference type="ARBA" id="ARBA00008787"/>
    </source>
</evidence>
<dbReference type="Gene3D" id="1.20.120.340">
    <property type="entry name" value="Flagellar protein FliS"/>
    <property type="match status" value="1"/>
</dbReference>
<comment type="subcellular location">
    <subcellularLocation>
        <location evidence="1">Cytoplasm</location>
        <location evidence="1">Cytosol</location>
    </subcellularLocation>
</comment>
<name>A0A512PER6_9CELL</name>
<comment type="caution">
    <text evidence="6">The sequence shown here is derived from an EMBL/GenBank/DDBJ whole genome shotgun (WGS) entry which is preliminary data.</text>
</comment>
<keyword evidence="7" id="KW-1185">Reference proteome</keyword>
<dbReference type="PANTHER" id="PTHR34773:SF1">
    <property type="entry name" value="FLAGELLAR SECRETION CHAPERONE FLIS"/>
    <property type="match status" value="1"/>
</dbReference>
<proteinExistence type="inferred from homology"/>
<dbReference type="NCBIfam" id="TIGR00208">
    <property type="entry name" value="fliS"/>
    <property type="match status" value="1"/>
</dbReference>
<evidence type="ECO:0000313" key="6">
    <source>
        <dbReference type="EMBL" id="GEP69678.1"/>
    </source>
</evidence>
<protein>
    <recommendedName>
        <fullName evidence="8">Flagellar export chaperone FliS</fullName>
    </recommendedName>
</protein>
<dbReference type="AlphaFoldDB" id="A0A512PER6"/>
<dbReference type="RefSeq" id="WP_146953443.1">
    <property type="nucleotide sequence ID" value="NZ_BAABBJ010000001.1"/>
</dbReference>
<dbReference type="InterPro" id="IPR003713">
    <property type="entry name" value="FliS"/>
</dbReference>
<keyword evidence="3" id="KW-0963">Cytoplasm</keyword>
<dbReference type="EMBL" id="BKAL01000008">
    <property type="protein sequence ID" value="GEP69678.1"/>
    <property type="molecule type" value="Genomic_DNA"/>
</dbReference>
<dbReference type="OrthoDB" id="3268516at2"/>
<dbReference type="Pfam" id="PF02561">
    <property type="entry name" value="FliS"/>
    <property type="match status" value="1"/>
</dbReference>
<evidence type="ECO:0000256" key="3">
    <source>
        <dbReference type="ARBA" id="ARBA00022490"/>
    </source>
</evidence>
<dbReference type="GO" id="GO:0071973">
    <property type="term" value="P:bacterial-type flagellum-dependent cell motility"/>
    <property type="evidence" value="ECO:0007669"/>
    <property type="project" value="TreeGrafter"/>
</dbReference>
<dbReference type="Proteomes" id="UP000321798">
    <property type="component" value="Unassembled WGS sequence"/>
</dbReference>
<keyword evidence="4" id="KW-1005">Bacterial flagellum biogenesis</keyword>
<dbReference type="PANTHER" id="PTHR34773">
    <property type="entry name" value="FLAGELLAR SECRETION CHAPERONE FLIS"/>
    <property type="match status" value="1"/>
</dbReference>
<keyword evidence="5" id="KW-0143">Chaperone</keyword>